<evidence type="ECO:0000313" key="4">
    <source>
        <dbReference type="Proteomes" id="UP001432322"/>
    </source>
</evidence>
<accession>A0AAV5WYV1</accession>
<dbReference type="AlphaFoldDB" id="A0AAV5WYV1"/>
<keyword evidence="1 2" id="KW-0732">Signal</keyword>
<dbReference type="EMBL" id="BTSY01000007">
    <property type="protein sequence ID" value="GMT35873.1"/>
    <property type="molecule type" value="Genomic_DNA"/>
</dbReference>
<evidence type="ECO:0000313" key="3">
    <source>
        <dbReference type="EMBL" id="GMT35873.1"/>
    </source>
</evidence>
<keyword evidence="4" id="KW-1185">Reference proteome</keyword>
<name>A0AAV5WYV1_9BILA</name>
<dbReference type="InterPro" id="IPR050975">
    <property type="entry name" value="Sleep_regulator"/>
</dbReference>
<dbReference type="PANTHER" id="PTHR33562">
    <property type="entry name" value="ATILLA, ISOFORM B-RELATED-RELATED"/>
    <property type="match status" value="1"/>
</dbReference>
<evidence type="ECO:0000256" key="2">
    <source>
        <dbReference type="SAM" id="SignalP"/>
    </source>
</evidence>
<proteinExistence type="predicted"/>
<gene>
    <name evidence="3" type="ORF">PFISCL1PPCAC_27170</name>
</gene>
<protein>
    <recommendedName>
        <fullName evidence="5">Protein quiver</fullName>
    </recommendedName>
</protein>
<reference evidence="3" key="1">
    <citation type="submission" date="2023-10" db="EMBL/GenBank/DDBJ databases">
        <title>Genome assembly of Pristionchus species.</title>
        <authorList>
            <person name="Yoshida K."/>
            <person name="Sommer R.J."/>
        </authorList>
    </citation>
    <scope>NUCLEOTIDE SEQUENCE</scope>
    <source>
        <strain evidence="3">RS5133</strain>
    </source>
</reference>
<comment type="caution">
    <text evidence="3">The sequence shown here is derived from an EMBL/GenBank/DDBJ whole genome shotgun (WGS) entry which is preliminary data.</text>
</comment>
<evidence type="ECO:0000256" key="1">
    <source>
        <dbReference type="ARBA" id="ARBA00022729"/>
    </source>
</evidence>
<sequence>MNSSLFVLLAFVAVALANDHPHHLSCIQCSTLIDGQEDCGETGDAVSKYSSICHPIREGALEGTRAIGCRKILQKVGEEKAVIRECAYTGENVDAQRKTGNSGIILYYYQCNDNVDGKPCNGVSSFSLVASSLLLLAARIFA</sequence>
<feature type="chain" id="PRO_5043596411" description="Protein quiver" evidence="2">
    <location>
        <begin position="18"/>
        <end position="142"/>
    </location>
</feature>
<organism evidence="3 4">
    <name type="scientific">Pristionchus fissidentatus</name>
    <dbReference type="NCBI Taxonomy" id="1538716"/>
    <lineage>
        <taxon>Eukaryota</taxon>
        <taxon>Metazoa</taxon>
        <taxon>Ecdysozoa</taxon>
        <taxon>Nematoda</taxon>
        <taxon>Chromadorea</taxon>
        <taxon>Rhabditida</taxon>
        <taxon>Rhabditina</taxon>
        <taxon>Diplogasteromorpha</taxon>
        <taxon>Diplogasteroidea</taxon>
        <taxon>Neodiplogasteridae</taxon>
        <taxon>Pristionchus</taxon>
    </lineage>
</organism>
<dbReference type="Proteomes" id="UP001432322">
    <property type="component" value="Unassembled WGS sequence"/>
</dbReference>
<evidence type="ECO:0008006" key="5">
    <source>
        <dbReference type="Google" id="ProtNLM"/>
    </source>
</evidence>
<dbReference type="PANTHER" id="PTHR33562:SF2">
    <property type="entry name" value="PROTEIN QUIVER"/>
    <property type="match status" value="1"/>
</dbReference>
<feature type="signal peptide" evidence="2">
    <location>
        <begin position="1"/>
        <end position="17"/>
    </location>
</feature>